<proteinExistence type="predicted"/>
<dbReference type="Pfam" id="PF02958">
    <property type="entry name" value="EcKL"/>
    <property type="match status" value="1"/>
</dbReference>
<gene>
    <name evidence="2" type="ORF">g.38529</name>
</gene>
<dbReference type="InterPro" id="IPR015897">
    <property type="entry name" value="CHK_kinase-like"/>
</dbReference>
<sequence length="369" mass="42040">MDKVPTWLNEGFLQTVLQGGESIQPRVTVVSYTARPAIAAGENFSSYLFRVNVTYRVGESPKEHSQSLIVKLPVQGGFIYDLAKHTEFYDKEPVFYERILPKMNEKLNCEFSPTAFYSPLDKVVVQSDLAPDYHVGDKENQLDYAHAKLFYTILAKFHASALAVHRDDPKLFESVKGETLYSAGSALQGWIELGTKVIGEILSEMDDGKQYADFFLSRVATIWDSAVEGVKPKYRVNCQLHGDSWTNNLMFKYNSSKEPIDLKIIDYQISRYTTPALDIMYFMYTSCKYDVRQRQKELYEVYLETFNNSLERLGCPERMSLEQLKEDFKLAAPFFITTIVFGLTPIMAVGTAEGDSFEGFSAEDIRTGR</sequence>
<name>A0A1B6FBQ3_9HEMI</name>
<organism evidence="2">
    <name type="scientific">Cuerna arida</name>
    <dbReference type="NCBI Taxonomy" id="1464854"/>
    <lineage>
        <taxon>Eukaryota</taxon>
        <taxon>Metazoa</taxon>
        <taxon>Ecdysozoa</taxon>
        <taxon>Arthropoda</taxon>
        <taxon>Hexapoda</taxon>
        <taxon>Insecta</taxon>
        <taxon>Pterygota</taxon>
        <taxon>Neoptera</taxon>
        <taxon>Paraneoptera</taxon>
        <taxon>Hemiptera</taxon>
        <taxon>Auchenorrhyncha</taxon>
        <taxon>Membracoidea</taxon>
        <taxon>Cicadellidae</taxon>
        <taxon>Cicadellinae</taxon>
        <taxon>Proconiini</taxon>
        <taxon>Cuerna</taxon>
    </lineage>
</organism>
<evidence type="ECO:0000313" key="2">
    <source>
        <dbReference type="EMBL" id="JAS47625.1"/>
    </source>
</evidence>
<dbReference type="Gene3D" id="3.90.1200.10">
    <property type="match status" value="1"/>
</dbReference>
<accession>A0A1B6FBQ3</accession>
<protein>
    <recommendedName>
        <fullName evidence="1">CHK kinase-like domain-containing protein</fullName>
    </recommendedName>
</protein>
<dbReference type="SUPFAM" id="SSF56112">
    <property type="entry name" value="Protein kinase-like (PK-like)"/>
    <property type="match status" value="1"/>
</dbReference>
<dbReference type="EMBL" id="GECZ01022144">
    <property type="protein sequence ID" value="JAS47625.1"/>
    <property type="molecule type" value="Transcribed_RNA"/>
</dbReference>
<feature type="domain" description="CHK kinase-like" evidence="1">
    <location>
        <begin position="124"/>
        <end position="312"/>
    </location>
</feature>
<dbReference type="PANTHER" id="PTHR11012">
    <property type="entry name" value="PROTEIN KINASE-LIKE DOMAIN-CONTAINING"/>
    <property type="match status" value="1"/>
</dbReference>
<dbReference type="AlphaFoldDB" id="A0A1B6FBQ3"/>
<evidence type="ECO:0000259" key="1">
    <source>
        <dbReference type="SMART" id="SM00587"/>
    </source>
</evidence>
<dbReference type="InterPro" id="IPR004119">
    <property type="entry name" value="EcKL"/>
</dbReference>
<reference evidence="2" key="1">
    <citation type="submission" date="2015-11" db="EMBL/GenBank/DDBJ databases">
        <title>De novo transcriptome assembly of four potential Pierce s Disease insect vectors from Arizona vineyards.</title>
        <authorList>
            <person name="Tassone E.E."/>
        </authorList>
    </citation>
    <scope>NUCLEOTIDE SEQUENCE</scope>
</reference>
<dbReference type="PANTHER" id="PTHR11012:SF56">
    <property type="entry name" value="CHK KINASE-LIKE DOMAIN-CONTAINING PROTEIN-RELATED"/>
    <property type="match status" value="1"/>
</dbReference>
<dbReference type="InterPro" id="IPR011009">
    <property type="entry name" value="Kinase-like_dom_sf"/>
</dbReference>
<dbReference type="SMART" id="SM00587">
    <property type="entry name" value="CHK"/>
    <property type="match status" value="1"/>
</dbReference>
<feature type="non-terminal residue" evidence="2">
    <location>
        <position position="369"/>
    </location>
</feature>